<dbReference type="EMBL" id="CM041549">
    <property type="protein sequence ID" value="KAI3357847.1"/>
    <property type="molecule type" value="Genomic_DNA"/>
</dbReference>
<accession>A0ACB8VSH5</accession>
<protein>
    <submittedName>
        <fullName evidence="1">Uncharacterized protein</fullName>
    </submittedName>
</protein>
<dbReference type="Proteomes" id="UP000831701">
    <property type="component" value="Chromosome 19"/>
</dbReference>
<keyword evidence="2" id="KW-1185">Reference proteome</keyword>
<sequence length="386" mass="42694">MQLGRTKLGSGGTAPEDEGETLFLLRQSRPPCFHVPSKRGGSSGLRRALVSQPKKDNPPRLLTQVTLTVDGNTTPTLALIDSDESLMDKALASSLGIILEPLQSPVSARDQPRTTEQIPNPSDYPDISKVPPCYHDLKEVFNKAKAMSLPPHREWDCAIDLLPGAPIPKARLYSISSFERKAMEEYIETSLQSGIRHHTPLIISGQEPGSSLWRFLVDCKADVDFTHVSPLHKNQWVFTDPPDRASSFEEFRAGVHMIHKQTLPPALPGGPRGVPRPAERHSFSSVSWVFPRPPPGGTCLEHLPREASRGHPKQMPKPPQLTPLDLMKEQRLYSELLPSDRASHPISKGAPSHPAEETHFGRLYPRSCPFGHYPKFMTIGEGGNVD</sequence>
<gene>
    <name evidence="1" type="ORF">L3Q82_016237</name>
</gene>
<evidence type="ECO:0000313" key="1">
    <source>
        <dbReference type="EMBL" id="KAI3357847.1"/>
    </source>
</evidence>
<evidence type="ECO:0000313" key="2">
    <source>
        <dbReference type="Proteomes" id="UP000831701"/>
    </source>
</evidence>
<proteinExistence type="predicted"/>
<organism evidence="1 2">
    <name type="scientific">Scortum barcoo</name>
    <name type="common">barcoo grunter</name>
    <dbReference type="NCBI Taxonomy" id="214431"/>
    <lineage>
        <taxon>Eukaryota</taxon>
        <taxon>Metazoa</taxon>
        <taxon>Chordata</taxon>
        <taxon>Craniata</taxon>
        <taxon>Vertebrata</taxon>
        <taxon>Euteleostomi</taxon>
        <taxon>Actinopterygii</taxon>
        <taxon>Neopterygii</taxon>
        <taxon>Teleostei</taxon>
        <taxon>Neoteleostei</taxon>
        <taxon>Acanthomorphata</taxon>
        <taxon>Eupercaria</taxon>
        <taxon>Centrarchiformes</taxon>
        <taxon>Terapontoidei</taxon>
        <taxon>Terapontidae</taxon>
        <taxon>Scortum</taxon>
    </lineage>
</organism>
<reference evidence="1" key="1">
    <citation type="submission" date="2022-04" db="EMBL/GenBank/DDBJ databases">
        <title>Jade perch genome.</title>
        <authorList>
            <person name="Chao B."/>
        </authorList>
    </citation>
    <scope>NUCLEOTIDE SEQUENCE</scope>
    <source>
        <strain evidence="1">CB-2022</strain>
    </source>
</reference>
<comment type="caution">
    <text evidence="1">The sequence shown here is derived from an EMBL/GenBank/DDBJ whole genome shotgun (WGS) entry which is preliminary data.</text>
</comment>
<name>A0ACB8VSH5_9TELE</name>